<accession>A0AA35TI46</accession>
<protein>
    <submittedName>
        <fullName evidence="6">Disheveled-associated activator of morphogenesis 2</fullName>
    </submittedName>
</protein>
<dbReference type="Gene3D" id="1.20.58.2220">
    <property type="entry name" value="Formin, FH2 domain"/>
    <property type="match status" value="1"/>
</dbReference>
<evidence type="ECO:0000259" key="4">
    <source>
        <dbReference type="PROSITE" id="PS51232"/>
    </source>
</evidence>
<keyword evidence="7" id="KW-1185">Reference proteome</keyword>
<feature type="compositionally biased region" description="Basic and acidic residues" evidence="2">
    <location>
        <begin position="836"/>
        <end position="861"/>
    </location>
</feature>
<dbReference type="SMART" id="SM00498">
    <property type="entry name" value="FH2"/>
    <property type="match status" value="1"/>
</dbReference>
<proteinExistence type="predicted"/>
<feature type="compositionally biased region" description="Basic and acidic residues" evidence="2">
    <location>
        <begin position="742"/>
        <end position="757"/>
    </location>
</feature>
<dbReference type="PROSITE" id="PS51232">
    <property type="entry name" value="GBD_FH3"/>
    <property type="match status" value="1"/>
</dbReference>
<dbReference type="Gene3D" id="1.25.10.10">
    <property type="entry name" value="Leucine-rich Repeat Variant"/>
    <property type="match status" value="1"/>
</dbReference>
<comment type="caution">
    <text evidence="6">The sequence shown here is derived from an EMBL/GenBank/DDBJ whole genome shotgun (WGS) entry which is preliminary data.</text>
</comment>
<feature type="domain" description="FH2" evidence="5">
    <location>
        <begin position="350"/>
        <end position="755"/>
    </location>
</feature>
<reference evidence="6" key="1">
    <citation type="submission" date="2023-03" db="EMBL/GenBank/DDBJ databases">
        <authorList>
            <person name="Steffen K."/>
            <person name="Cardenas P."/>
        </authorList>
    </citation>
    <scope>NUCLEOTIDE SEQUENCE</scope>
</reference>
<evidence type="ECO:0000259" key="3">
    <source>
        <dbReference type="PROSITE" id="PS51231"/>
    </source>
</evidence>
<evidence type="ECO:0000313" key="6">
    <source>
        <dbReference type="EMBL" id="CAI8048377.1"/>
    </source>
</evidence>
<feature type="compositionally biased region" description="Low complexity" evidence="2">
    <location>
        <begin position="862"/>
        <end position="871"/>
    </location>
</feature>
<dbReference type="EMBL" id="CASHTH010003726">
    <property type="protein sequence ID" value="CAI8048377.1"/>
    <property type="molecule type" value="Genomic_DNA"/>
</dbReference>
<dbReference type="PANTHER" id="PTHR45725:SF1">
    <property type="entry name" value="DISHEVELLED ASSOCIATED ACTIVATOR OF MORPHOGENESIS, ISOFORM D"/>
    <property type="match status" value="1"/>
</dbReference>
<dbReference type="SMART" id="SM01139">
    <property type="entry name" value="Drf_FH3"/>
    <property type="match status" value="1"/>
</dbReference>
<dbReference type="PROSITE" id="PS51444">
    <property type="entry name" value="FH2"/>
    <property type="match status" value="1"/>
</dbReference>
<feature type="region of interest" description="Disordered" evidence="2">
    <location>
        <begin position="742"/>
        <end position="787"/>
    </location>
</feature>
<feature type="region of interest" description="Disordered" evidence="2">
    <location>
        <begin position="287"/>
        <end position="361"/>
    </location>
</feature>
<dbReference type="GO" id="GO:0003779">
    <property type="term" value="F:actin binding"/>
    <property type="evidence" value="ECO:0007669"/>
    <property type="project" value="InterPro"/>
</dbReference>
<dbReference type="PROSITE" id="PS51231">
    <property type="entry name" value="DAD"/>
    <property type="match status" value="1"/>
</dbReference>
<keyword evidence="1" id="KW-0175">Coiled coil</keyword>
<feature type="region of interest" description="Disordered" evidence="2">
    <location>
        <begin position="815"/>
        <end position="871"/>
    </location>
</feature>
<evidence type="ECO:0000259" key="5">
    <source>
        <dbReference type="PROSITE" id="PS51444"/>
    </source>
</evidence>
<gene>
    <name evidence="6" type="ORF">GBAR_LOCUS26693</name>
</gene>
<dbReference type="AlphaFoldDB" id="A0AA35TI46"/>
<evidence type="ECO:0000313" key="7">
    <source>
        <dbReference type="Proteomes" id="UP001174909"/>
    </source>
</evidence>
<feature type="coiled-coil region" evidence="1">
    <location>
        <begin position="634"/>
        <end position="661"/>
    </location>
</feature>
<name>A0AA35TI46_GEOBA</name>
<dbReference type="Pfam" id="PF02181">
    <property type="entry name" value="FH2"/>
    <property type="match status" value="1"/>
</dbReference>
<feature type="coiled-coil region" evidence="1">
    <location>
        <begin position="250"/>
        <end position="277"/>
    </location>
</feature>
<feature type="compositionally biased region" description="Pro residues" evidence="2">
    <location>
        <begin position="295"/>
        <end position="321"/>
    </location>
</feature>
<dbReference type="InterPro" id="IPR011989">
    <property type="entry name" value="ARM-like"/>
</dbReference>
<organism evidence="6 7">
    <name type="scientific">Geodia barretti</name>
    <name type="common">Barrett's horny sponge</name>
    <dbReference type="NCBI Taxonomy" id="519541"/>
    <lineage>
        <taxon>Eukaryota</taxon>
        <taxon>Metazoa</taxon>
        <taxon>Porifera</taxon>
        <taxon>Demospongiae</taxon>
        <taxon>Heteroscleromorpha</taxon>
        <taxon>Tetractinellida</taxon>
        <taxon>Astrophorina</taxon>
        <taxon>Geodiidae</taxon>
        <taxon>Geodia</taxon>
    </lineage>
</organism>
<dbReference type="InterPro" id="IPR051425">
    <property type="entry name" value="Formin_Homology"/>
</dbReference>
<dbReference type="SUPFAM" id="SSF101447">
    <property type="entry name" value="Formin homology 2 domain (FH2 domain)"/>
    <property type="match status" value="1"/>
</dbReference>
<sequence>MQTLIVDLGRSLDEPQDSANLQIAVLSFFNAVINYKAGQESLEFRMHLRHELLLLGILPITDHLRALNITHLNRHLEIFELVRVEDERELAARLDTVHVDSNSLKSMIELLHRKTVHTVAHANLLSVIYHCILLPIDDPLYSKYWQLIDRLVQQVVLQQRKGVDPDSAPLPINVDNLIQKLLREDEIKAIQWEAEEVKKEEEKIRFQLSKKEWECDSLRMDRDQCKMAMGRLRQRLNRKTSEATEAWAREQDMQERLKLMEAKADGYQHRAEQLEALLRESHISTEDLPSLPTVVPGPPPPPPPPPPAQPQPPLPPPPPIPTHQLYTTSTPSGHAVPAPPPAVDQVADRRRNAPQPSQALKSFNWSKIPAVQIERTIWSKVDDSRVHTVMDLKQFEQTFSAYQRSKEAELGGGLGGTLRRRSLLDRPRELSVIESKRAQNCSIVLSTLKMTNKEIQRVVMTMDKDEQLEKDSVEQLLKYVPTVAERDLLNSHAHEMESFARPDRFLLEMSRIPRYSQRLKSLFFKKTLSDRLDDIRPKIEAVHYSCKELKSSKKLRKVLEVVLAFGNFMNRGNRGNASGFRLSSLNKMADTKSSSEPDINLLHYLVQTLKTKFPDVLTLETDLPHIRKANKVDFKEVEKEFSDMQVDLKDLEHELEFQRRSGAVDNSDLFIPVIAEFAADVRSVFAGIQTHIVETRTEFHNTLLFFGEDPSDTTTEEFFNIFTLFLHSVNEAHVELIAVQKKKEEEEKRREDMERHKQLTLQRRKKRQEAQITETSDPAAARDSAEFDDKAELDDLIAVLKSGEYFSRQRGRRLSGISMTSSGGGATSQRNSRVLEFSRERSNSSLVREKSSSSTAREGRRASSSSSSHNS</sequence>
<feature type="domain" description="DAD" evidence="3">
    <location>
        <begin position="788"/>
        <end position="814"/>
    </location>
</feature>
<dbReference type="PANTHER" id="PTHR45725">
    <property type="entry name" value="FORMIN HOMOLOGY 2 FAMILY MEMBER"/>
    <property type="match status" value="1"/>
</dbReference>
<dbReference type="Pfam" id="PF06367">
    <property type="entry name" value="Drf_FH3"/>
    <property type="match status" value="1"/>
</dbReference>
<feature type="compositionally biased region" description="Polar residues" evidence="2">
    <location>
        <begin position="817"/>
        <end position="832"/>
    </location>
</feature>
<dbReference type="Gene3D" id="1.10.238.150">
    <property type="entry name" value="Formin, FH3 diaphanous domain"/>
    <property type="match status" value="1"/>
</dbReference>
<dbReference type="InterPro" id="IPR015425">
    <property type="entry name" value="FH2_Formin"/>
</dbReference>
<dbReference type="InterPro" id="IPR010472">
    <property type="entry name" value="FH3_dom"/>
</dbReference>
<dbReference type="Proteomes" id="UP001174909">
    <property type="component" value="Unassembled WGS sequence"/>
</dbReference>
<dbReference type="InterPro" id="IPR016024">
    <property type="entry name" value="ARM-type_fold"/>
</dbReference>
<feature type="domain" description="GBD/FH3" evidence="4">
    <location>
        <begin position="1"/>
        <end position="163"/>
    </location>
</feature>
<evidence type="ECO:0000256" key="1">
    <source>
        <dbReference type="SAM" id="Coils"/>
    </source>
</evidence>
<evidence type="ECO:0000256" key="2">
    <source>
        <dbReference type="SAM" id="MobiDB-lite"/>
    </source>
</evidence>
<dbReference type="InterPro" id="IPR042201">
    <property type="entry name" value="FH2_Formin_sf"/>
</dbReference>
<dbReference type="InterPro" id="IPR014767">
    <property type="entry name" value="DAD_dom"/>
</dbReference>
<dbReference type="SUPFAM" id="SSF48371">
    <property type="entry name" value="ARM repeat"/>
    <property type="match status" value="1"/>
</dbReference>
<dbReference type="InterPro" id="IPR014768">
    <property type="entry name" value="GBD/FH3_dom"/>
</dbReference>